<protein>
    <submittedName>
        <fullName evidence="1">D-serine deaminase-like pyridoxal phosphate-dependent protein</fullName>
    </submittedName>
</protein>
<gene>
    <name evidence="1" type="ORF">QE364_000707</name>
</gene>
<dbReference type="Proteomes" id="UP001261666">
    <property type="component" value="Unassembled WGS sequence"/>
</dbReference>
<name>A0ACC6IE21_9ACTN</name>
<evidence type="ECO:0000313" key="1">
    <source>
        <dbReference type="EMBL" id="MDR6209015.1"/>
    </source>
</evidence>
<dbReference type="EMBL" id="JAVIZJ010000002">
    <property type="protein sequence ID" value="MDR6209015.1"/>
    <property type="molecule type" value="Genomic_DNA"/>
</dbReference>
<accession>A0ACC6IE21</accession>
<comment type="caution">
    <text evidence="1">The sequence shown here is derived from an EMBL/GenBank/DDBJ whole genome shotgun (WGS) entry which is preliminary data.</text>
</comment>
<evidence type="ECO:0000313" key="2">
    <source>
        <dbReference type="Proteomes" id="UP001261666"/>
    </source>
</evidence>
<reference evidence="1" key="1">
    <citation type="submission" date="2023-08" db="EMBL/GenBank/DDBJ databases">
        <title>Functional and genomic diversity of the sorghum phyllosphere microbiome.</title>
        <authorList>
            <person name="Shade A."/>
        </authorList>
    </citation>
    <scope>NUCLEOTIDE SEQUENCE</scope>
    <source>
        <strain evidence="1">SORGH_AS_0885</strain>
    </source>
</reference>
<organism evidence="1 2">
    <name type="scientific">Nocardioides zeae</name>
    <dbReference type="NCBI Taxonomy" id="1457234"/>
    <lineage>
        <taxon>Bacteria</taxon>
        <taxon>Bacillati</taxon>
        <taxon>Actinomycetota</taxon>
        <taxon>Actinomycetes</taxon>
        <taxon>Propionibacteriales</taxon>
        <taxon>Nocardioidaceae</taxon>
        <taxon>Nocardioides</taxon>
    </lineage>
</organism>
<keyword evidence="2" id="KW-1185">Reference proteome</keyword>
<sequence>MTWYDEVPPQVVDTPRLVVDEARTRTNIDRVATATRAAGKDLLPHAKTHRSRMVAQWQRDAGARGLLVASLGEAEALAPAERTLVVLAYPVVGSVKAAHLDELARTHQVRVTVDSAAVVEELRAHLSADVEVEVLIEIETGLERVGVLPQEVAPLARLVQSVPTLRLVGVLTHEGHVGRRGRDRAERRRLVEQAAGVMGQAAAALRGSGVPEPVVSMGSTASWRDLLDMEEVTEVRPGLYVYGDMNAVRAGAMELGQVAASVLCTVVAVHVGRREFVLDGGSKTLGAEIAVVGERATFGYVPALDAYLVRMSEEHGIVAAGERLPRVGDRVAVVPNHICPVVNLHDSFTLLGRDGSAAGCPVDARGRSS</sequence>
<proteinExistence type="predicted"/>